<feature type="compositionally biased region" description="Basic and acidic residues" evidence="1">
    <location>
        <begin position="49"/>
        <end position="58"/>
    </location>
</feature>
<proteinExistence type="predicted"/>
<name>A0ABV7F8F2_9BURK</name>
<feature type="non-terminal residue" evidence="2">
    <location>
        <position position="1"/>
    </location>
</feature>
<dbReference type="Proteomes" id="UP001595530">
    <property type="component" value="Unassembled WGS sequence"/>
</dbReference>
<gene>
    <name evidence="2" type="ORF">ACFOFO_25165</name>
</gene>
<evidence type="ECO:0000313" key="2">
    <source>
        <dbReference type="EMBL" id="MFC3111200.1"/>
    </source>
</evidence>
<feature type="region of interest" description="Disordered" evidence="1">
    <location>
        <begin position="49"/>
        <end position="70"/>
    </location>
</feature>
<sequence length="132" mass="14688">MIWIAVASMLHPETSTSKTVSRGQIEAQVAKLFGPSITPITPVMIERHLVSSEDRQADKANPQRGGSRNRYLFKTVDGNAASRDGRFRLYKQVDAKHDGEDKSGPAHPDPVAIDGAYRYIIGWYKDRYVASV</sequence>
<evidence type="ECO:0000256" key="1">
    <source>
        <dbReference type="SAM" id="MobiDB-lite"/>
    </source>
</evidence>
<accession>A0ABV7F8F2</accession>
<dbReference type="RefSeq" id="WP_390333376.1">
    <property type="nucleotide sequence ID" value="NZ_JBHRTP010000104.1"/>
</dbReference>
<reference evidence="3" key="1">
    <citation type="journal article" date="2019" name="Int. J. Syst. Evol. Microbiol.">
        <title>The Global Catalogue of Microorganisms (GCM) 10K type strain sequencing project: providing services to taxonomists for standard genome sequencing and annotation.</title>
        <authorList>
            <consortium name="The Broad Institute Genomics Platform"/>
            <consortium name="The Broad Institute Genome Sequencing Center for Infectious Disease"/>
            <person name="Wu L."/>
            <person name="Ma J."/>
        </authorList>
    </citation>
    <scope>NUCLEOTIDE SEQUENCE [LARGE SCALE GENOMIC DNA]</scope>
    <source>
        <strain evidence="3">KCTC 42986</strain>
    </source>
</reference>
<organism evidence="2 3">
    <name type="scientific">Undibacterium arcticum</name>
    <dbReference type="NCBI Taxonomy" id="1762892"/>
    <lineage>
        <taxon>Bacteria</taxon>
        <taxon>Pseudomonadati</taxon>
        <taxon>Pseudomonadota</taxon>
        <taxon>Betaproteobacteria</taxon>
        <taxon>Burkholderiales</taxon>
        <taxon>Oxalobacteraceae</taxon>
        <taxon>Undibacterium</taxon>
    </lineage>
</organism>
<comment type="caution">
    <text evidence="2">The sequence shown here is derived from an EMBL/GenBank/DDBJ whole genome shotgun (WGS) entry which is preliminary data.</text>
</comment>
<protein>
    <submittedName>
        <fullName evidence="2">Uncharacterized protein</fullName>
    </submittedName>
</protein>
<dbReference type="EMBL" id="JBHRTP010000104">
    <property type="protein sequence ID" value="MFC3111200.1"/>
    <property type="molecule type" value="Genomic_DNA"/>
</dbReference>
<evidence type="ECO:0000313" key="3">
    <source>
        <dbReference type="Proteomes" id="UP001595530"/>
    </source>
</evidence>
<keyword evidence="3" id="KW-1185">Reference proteome</keyword>